<evidence type="ECO:0000313" key="4">
    <source>
        <dbReference type="Proteomes" id="UP000317369"/>
    </source>
</evidence>
<name>A0A517YRC2_9BACT</name>
<dbReference type="EMBL" id="CP036425">
    <property type="protein sequence ID" value="QDU32783.1"/>
    <property type="molecule type" value="Genomic_DNA"/>
</dbReference>
<dbReference type="KEGG" id="pcor:KS4_08170"/>
<dbReference type="PANTHER" id="PTHR33490:SF3">
    <property type="entry name" value="CONSERVED INTEGRAL MEMBRANE PROTEIN"/>
    <property type="match status" value="1"/>
</dbReference>
<dbReference type="SMART" id="SM00460">
    <property type="entry name" value="TGc"/>
    <property type="match status" value="1"/>
</dbReference>
<organism evidence="3 4">
    <name type="scientific">Poriferisphaera corsica</name>
    <dbReference type="NCBI Taxonomy" id="2528020"/>
    <lineage>
        <taxon>Bacteria</taxon>
        <taxon>Pseudomonadati</taxon>
        <taxon>Planctomycetota</taxon>
        <taxon>Phycisphaerae</taxon>
        <taxon>Phycisphaerales</taxon>
        <taxon>Phycisphaeraceae</taxon>
        <taxon>Poriferisphaera</taxon>
    </lineage>
</organism>
<dbReference type="Gene3D" id="3.10.620.30">
    <property type="match status" value="1"/>
</dbReference>
<protein>
    <submittedName>
        <fullName evidence="3">Transglutaminase-like superfamily protein</fullName>
    </submittedName>
</protein>
<evidence type="ECO:0000256" key="1">
    <source>
        <dbReference type="SAM" id="SignalP"/>
    </source>
</evidence>
<feature type="domain" description="Transglutaminase-like" evidence="2">
    <location>
        <begin position="399"/>
        <end position="469"/>
    </location>
</feature>
<gene>
    <name evidence="3" type="ORF">KS4_08170</name>
</gene>
<dbReference type="Proteomes" id="UP000317369">
    <property type="component" value="Chromosome"/>
</dbReference>
<keyword evidence="4" id="KW-1185">Reference proteome</keyword>
<dbReference type="Pfam" id="PF01841">
    <property type="entry name" value="Transglut_core"/>
    <property type="match status" value="1"/>
</dbReference>
<feature type="chain" id="PRO_5021773042" evidence="1">
    <location>
        <begin position="28"/>
        <end position="514"/>
    </location>
</feature>
<keyword evidence="1" id="KW-0732">Signal</keyword>
<accession>A0A517YRC2</accession>
<dbReference type="AlphaFoldDB" id="A0A517YRC2"/>
<dbReference type="InterPro" id="IPR002931">
    <property type="entry name" value="Transglutaminase-like"/>
</dbReference>
<evidence type="ECO:0000313" key="3">
    <source>
        <dbReference type="EMBL" id="QDU32783.1"/>
    </source>
</evidence>
<dbReference type="RefSeq" id="WP_200761543.1">
    <property type="nucleotide sequence ID" value="NZ_CP036425.1"/>
</dbReference>
<dbReference type="InterPro" id="IPR038765">
    <property type="entry name" value="Papain-like_cys_pep_sf"/>
</dbReference>
<dbReference type="PANTHER" id="PTHR33490">
    <property type="entry name" value="BLR5614 PROTEIN-RELATED"/>
    <property type="match status" value="1"/>
</dbReference>
<proteinExistence type="predicted"/>
<dbReference type="SUPFAM" id="SSF54001">
    <property type="entry name" value="Cysteine proteinases"/>
    <property type="match status" value="1"/>
</dbReference>
<feature type="signal peptide" evidence="1">
    <location>
        <begin position="1"/>
        <end position="27"/>
    </location>
</feature>
<reference evidence="3 4" key="1">
    <citation type="submission" date="2019-02" db="EMBL/GenBank/DDBJ databases">
        <title>Deep-cultivation of Planctomycetes and their phenomic and genomic characterization uncovers novel biology.</title>
        <authorList>
            <person name="Wiegand S."/>
            <person name="Jogler M."/>
            <person name="Boedeker C."/>
            <person name="Pinto D."/>
            <person name="Vollmers J."/>
            <person name="Rivas-Marin E."/>
            <person name="Kohn T."/>
            <person name="Peeters S.H."/>
            <person name="Heuer A."/>
            <person name="Rast P."/>
            <person name="Oberbeckmann S."/>
            <person name="Bunk B."/>
            <person name="Jeske O."/>
            <person name="Meyerdierks A."/>
            <person name="Storesund J.E."/>
            <person name="Kallscheuer N."/>
            <person name="Luecker S."/>
            <person name="Lage O.M."/>
            <person name="Pohl T."/>
            <person name="Merkel B.J."/>
            <person name="Hornburger P."/>
            <person name="Mueller R.-W."/>
            <person name="Bruemmer F."/>
            <person name="Labrenz M."/>
            <person name="Spormann A.M."/>
            <person name="Op den Camp H."/>
            <person name="Overmann J."/>
            <person name="Amann R."/>
            <person name="Jetten M.S.M."/>
            <person name="Mascher T."/>
            <person name="Medema M.H."/>
            <person name="Devos D.P."/>
            <person name="Kaster A.-K."/>
            <person name="Ovreas L."/>
            <person name="Rohde M."/>
            <person name="Galperin M.Y."/>
            <person name="Jogler C."/>
        </authorList>
    </citation>
    <scope>NUCLEOTIDE SEQUENCE [LARGE SCALE GENOMIC DNA]</scope>
    <source>
        <strain evidence="3 4">KS4</strain>
    </source>
</reference>
<sequence length="514" mass="56631" precursor="true">MRMKLGRWFVGLMCVLMVGAVSGVVRAQNVRPNEMGDVQEEQWYVLMLGGQRAGWTQARRGEDDGLVRSDVKMNLKIKRGAIELEIDMLQVSWETSGGEPRRAYSEMNMGGGSGLKAAYKMGEDGVIQTTWQLGKPVEKAFPELPTDVLGLAASEKVIAEKLKAGEDEFSIKTADLSLGVTVVEAKFKKVGEKVIEVYGKKAPAIEWEVKLSNLPSITAKQYTDERGRVLRMMVPMGGGLDVEMVAADKATAMMDLEAPEVMAETLIKPMAGSVKGDIRSSRQAVYELSFKRGKDVDLKMPRTGTQKVIWGSSKKARVVVNLDEANNPEADLPAEDDLASTQMLRWDDEVVQSLIRRALGDDMGQGMSDREKASKLRRFVNAYIDEKSLAVGMATAAEVARTKEGDCTEHAALLAAMLRGAAIPSRVVNGLMFVDEFMGYERVLGYHAWTMAWIEEEDGGRWVDFDAVLSGNEDYDAGHIAMTVSSMRDDQMQNDLVGLVPMMGNVKVKVVRLR</sequence>
<evidence type="ECO:0000259" key="2">
    <source>
        <dbReference type="SMART" id="SM00460"/>
    </source>
</evidence>